<sequence>MGQSTNQVFFRRISLLEGLPEKVKLDRSSGVDNTIRAIDDLNSALDLKFLLLAKQYKGLQGYEQFVTSMLKFFIQLVLIDEDFKKSLEHLTAIETSDAGKIENLNEWKEQFDSFLIDSDFDDLTKKFPTPLKQVSREVYACGIPTEILNSTTSEIQAFRRMFIQQCSEYRVDVAPYDFNLDCALIKDSPSGLCKSSMEEENCSIWKHCEGKISCENLRENITVCFGVNSGNNIYVNYSATKKYKLNCEKSYSLGRKIVSNTSYSRFRPPITEVRKICEPCQCVCQRELYYLSVEIAESKWRNGSVIVGARLQIVNNTLIVQIKQGKLSHSGGIIPNSTHWLPPKIGRTEEIPLEQITAFDLTNVLLPKGRVMTGLGLWKESVGLTSRIRLMILSHVGISALGHFVSLSVPIFNVSGPAISEIEFSNRRSPTAVRRTNPSVFRRRNKFVRLTVSNGKDGGQSTIPFIDPRDVIPNPLTALAGAGLYWRGGENLGGFIGIELLTYNFLPFLDDQ</sequence>
<protein>
    <submittedName>
        <fullName evidence="1">Uncharacterized protein</fullName>
    </submittedName>
</protein>
<evidence type="ECO:0000313" key="1">
    <source>
        <dbReference type="EMBL" id="KAJ8674561.1"/>
    </source>
</evidence>
<dbReference type="Proteomes" id="UP001239111">
    <property type="component" value="Chromosome 3"/>
</dbReference>
<reference evidence="1" key="1">
    <citation type="submission" date="2023-04" db="EMBL/GenBank/DDBJ databases">
        <title>A chromosome-level genome assembly of the parasitoid wasp Eretmocerus hayati.</title>
        <authorList>
            <person name="Zhong Y."/>
            <person name="Liu S."/>
            <person name="Liu Y."/>
        </authorList>
    </citation>
    <scope>NUCLEOTIDE SEQUENCE</scope>
    <source>
        <strain evidence="1">ZJU_SS_LIU_2023</strain>
    </source>
</reference>
<comment type="caution">
    <text evidence="1">The sequence shown here is derived from an EMBL/GenBank/DDBJ whole genome shotgun (WGS) entry which is preliminary data.</text>
</comment>
<organism evidence="1 2">
    <name type="scientific">Eretmocerus hayati</name>
    <dbReference type="NCBI Taxonomy" id="131215"/>
    <lineage>
        <taxon>Eukaryota</taxon>
        <taxon>Metazoa</taxon>
        <taxon>Ecdysozoa</taxon>
        <taxon>Arthropoda</taxon>
        <taxon>Hexapoda</taxon>
        <taxon>Insecta</taxon>
        <taxon>Pterygota</taxon>
        <taxon>Neoptera</taxon>
        <taxon>Endopterygota</taxon>
        <taxon>Hymenoptera</taxon>
        <taxon>Apocrita</taxon>
        <taxon>Proctotrupomorpha</taxon>
        <taxon>Chalcidoidea</taxon>
        <taxon>Aphelinidae</taxon>
        <taxon>Aphelininae</taxon>
        <taxon>Eretmocerus</taxon>
    </lineage>
</organism>
<gene>
    <name evidence="1" type="ORF">QAD02_005823</name>
</gene>
<proteinExistence type="predicted"/>
<dbReference type="EMBL" id="CM056743">
    <property type="protein sequence ID" value="KAJ8674561.1"/>
    <property type="molecule type" value="Genomic_DNA"/>
</dbReference>
<accession>A0ACC2NVC1</accession>
<name>A0ACC2NVC1_9HYME</name>
<keyword evidence="2" id="KW-1185">Reference proteome</keyword>
<evidence type="ECO:0000313" key="2">
    <source>
        <dbReference type="Proteomes" id="UP001239111"/>
    </source>
</evidence>